<proteinExistence type="predicted"/>
<organism evidence="2 3">
    <name type="scientific">Arachis hypogaea</name>
    <name type="common">Peanut</name>
    <dbReference type="NCBI Taxonomy" id="3818"/>
    <lineage>
        <taxon>Eukaryota</taxon>
        <taxon>Viridiplantae</taxon>
        <taxon>Streptophyta</taxon>
        <taxon>Embryophyta</taxon>
        <taxon>Tracheophyta</taxon>
        <taxon>Spermatophyta</taxon>
        <taxon>Magnoliopsida</taxon>
        <taxon>eudicotyledons</taxon>
        <taxon>Gunneridae</taxon>
        <taxon>Pentapetalae</taxon>
        <taxon>rosids</taxon>
        <taxon>fabids</taxon>
        <taxon>Fabales</taxon>
        <taxon>Fabaceae</taxon>
        <taxon>Papilionoideae</taxon>
        <taxon>50 kb inversion clade</taxon>
        <taxon>dalbergioids sensu lato</taxon>
        <taxon>Dalbergieae</taxon>
        <taxon>Pterocarpus clade</taxon>
        <taxon>Arachis</taxon>
    </lineage>
</organism>
<reference evidence="2 3" key="1">
    <citation type="submission" date="2019-01" db="EMBL/GenBank/DDBJ databases">
        <title>Sequencing of cultivated peanut Arachis hypogaea provides insights into genome evolution and oil improvement.</title>
        <authorList>
            <person name="Chen X."/>
        </authorList>
    </citation>
    <scope>NUCLEOTIDE SEQUENCE [LARGE SCALE GENOMIC DNA]</scope>
    <source>
        <strain evidence="3">cv. Fuhuasheng</strain>
        <tissue evidence="2">Leaves</tissue>
    </source>
</reference>
<protein>
    <submittedName>
        <fullName evidence="2">Uncharacterized protein</fullName>
    </submittedName>
</protein>
<sequence length="79" mass="8773">MQLVVHVEVLESFFDQMLNKQGCLVKNTRNKRNQKKQCSSKAVNEGGGVKGPATTLTNQCLPKGRLHLIQAIGRQKRVA</sequence>
<evidence type="ECO:0000256" key="1">
    <source>
        <dbReference type="SAM" id="MobiDB-lite"/>
    </source>
</evidence>
<comment type="caution">
    <text evidence="2">The sequence shown here is derived from an EMBL/GenBank/DDBJ whole genome shotgun (WGS) entry which is preliminary data.</text>
</comment>
<dbReference type="EMBL" id="SDMP01000004">
    <property type="protein sequence ID" value="RYR61923.1"/>
    <property type="molecule type" value="Genomic_DNA"/>
</dbReference>
<evidence type="ECO:0000313" key="2">
    <source>
        <dbReference type="EMBL" id="RYR61923.1"/>
    </source>
</evidence>
<dbReference type="Proteomes" id="UP000289738">
    <property type="component" value="Chromosome A04"/>
</dbReference>
<dbReference type="AlphaFoldDB" id="A0A445DFK3"/>
<name>A0A445DFK3_ARAHY</name>
<gene>
    <name evidence="2" type="ORF">Ahy_A04g019184</name>
</gene>
<feature type="region of interest" description="Disordered" evidence="1">
    <location>
        <begin position="29"/>
        <end position="51"/>
    </location>
</feature>
<accession>A0A445DFK3</accession>
<evidence type="ECO:0000313" key="3">
    <source>
        <dbReference type="Proteomes" id="UP000289738"/>
    </source>
</evidence>
<keyword evidence="3" id="KW-1185">Reference proteome</keyword>